<gene>
    <name evidence="2" type="ORF">C7S18_07525</name>
</gene>
<reference evidence="2 3" key="2">
    <citation type="submission" date="2018-03" db="EMBL/GenBank/DDBJ databases">
        <authorList>
            <person name="Keele B.F."/>
        </authorList>
    </citation>
    <scope>NUCLEOTIDE SEQUENCE [LARGE SCALE GENOMIC DNA]</scope>
    <source>
        <strain evidence="2 3">D13</strain>
    </source>
</reference>
<keyword evidence="1" id="KW-0732">Signal</keyword>
<evidence type="ECO:0000313" key="3">
    <source>
        <dbReference type="Proteomes" id="UP000241074"/>
    </source>
</evidence>
<protein>
    <submittedName>
        <fullName evidence="2">DUF885 domain-containing protein</fullName>
    </submittedName>
</protein>
<evidence type="ECO:0000256" key="1">
    <source>
        <dbReference type="SAM" id="SignalP"/>
    </source>
</evidence>
<dbReference type="RefSeq" id="WP_106890976.1">
    <property type="nucleotide sequence ID" value="NZ_CP027860.1"/>
</dbReference>
<dbReference type="Pfam" id="PF05960">
    <property type="entry name" value="DUF885"/>
    <property type="match status" value="1"/>
</dbReference>
<organism evidence="2 3">
    <name type="scientific">Ahniella affigens</name>
    <dbReference type="NCBI Taxonomy" id="2021234"/>
    <lineage>
        <taxon>Bacteria</taxon>
        <taxon>Pseudomonadati</taxon>
        <taxon>Pseudomonadota</taxon>
        <taxon>Gammaproteobacteria</taxon>
        <taxon>Lysobacterales</taxon>
        <taxon>Rhodanobacteraceae</taxon>
        <taxon>Ahniella</taxon>
    </lineage>
</organism>
<dbReference type="Proteomes" id="UP000241074">
    <property type="component" value="Chromosome"/>
</dbReference>
<sequence>MSLKPLSLVLALVLGTGAAVSIPANAVAGDEVASTKPLDAAAARHLFETYWEENLKRSPIQATFIGDARYNDQLPNFFAADYRKAQRKWRDGWIDKLKSYDPNALDQQNRLSYDLLLAELEQDRAGDAFPDWMLPVSQFQSIPSFVPILGSGRSAQPFVTVKDYDNWLQRAGSVPTLFNTMIDNMREGMKAGVVQPKVIMLKVLPQLAAVPTESADKSMFWQPIANMPKSFPERDRKRLEAAYTKLIDSKLNPAYRKLEAFIRDEYLPACRDSVALSALPNGQAWYAYRVKVMTTTEKTPEEIHQIGLSEVDRIHRDMQELMKQVKFEGSLQDFFAHMTKDGNFEFESEQALLDAYNDYLHDVNKGIPKLFSLLPKAGFEIRPVEAFRAASSAGGSYQGPSQDGKRPGIFYVNTYDLKSRKTWDKESLFLHEAIPGHHFQIALQQELTDLPMFRRFGGETAFAEGWGLYAESLGKELGVYQDPYQYFGRLQAELWRAIRLVVDTGIHAKGWTREQVIQYMKDNSATSDTDAVSETERYIAIAGQALAYKIGELKILELRARAEQALGDQFDPREFHAEVLRDGSVRLDVLEAKIDRWLAKKKPQS</sequence>
<feature type="chain" id="PRO_5015196443" evidence="1">
    <location>
        <begin position="27"/>
        <end position="605"/>
    </location>
</feature>
<dbReference type="KEGG" id="xba:C7S18_07525"/>
<name>A0A2P1PQD1_9GAMM</name>
<dbReference type="AlphaFoldDB" id="A0A2P1PQD1"/>
<proteinExistence type="predicted"/>
<dbReference type="OrthoDB" id="9769898at2"/>
<dbReference type="PANTHER" id="PTHR33361">
    <property type="entry name" value="GLR0591 PROTEIN"/>
    <property type="match status" value="1"/>
</dbReference>
<dbReference type="PANTHER" id="PTHR33361:SF16">
    <property type="entry name" value="DUF885 DOMAIN-CONTAINING PROTEIN"/>
    <property type="match status" value="1"/>
</dbReference>
<accession>A0A2P1PQD1</accession>
<keyword evidence="3" id="KW-1185">Reference proteome</keyword>
<feature type="signal peptide" evidence="1">
    <location>
        <begin position="1"/>
        <end position="26"/>
    </location>
</feature>
<reference evidence="2 3" key="1">
    <citation type="submission" date="2018-03" db="EMBL/GenBank/DDBJ databases">
        <title>Ahniella affigens gen. nov., sp. nov., a gammaproteobacterium isolated from sandy soil near a stream.</title>
        <authorList>
            <person name="Ko Y."/>
            <person name="Kim J.-H."/>
        </authorList>
    </citation>
    <scope>NUCLEOTIDE SEQUENCE [LARGE SCALE GENOMIC DNA]</scope>
    <source>
        <strain evidence="2 3">D13</strain>
    </source>
</reference>
<dbReference type="InterPro" id="IPR010281">
    <property type="entry name" value="DUF885"/>
</dbReference>
<dbReference type="EMBL" id="CP027860">
    <property type="protein sequence ID" value="AVP97051.1"/>
    <property type="molecule type" value="Genomic_DNA"/>
</dbReference>
<evidence type="ECO:0000313" key="2">
    <source>
        <dbReference type="EMBL" id="AVP97051.1"/>
    </source>
</evidence>